<dbReference type="Proteomes" id="UP000033647">
    <property type="component" value="Unassembled WGS sequence"/>
</dbReference>
<dbReference type="GO" id="GO:0006606">
    <property type="term" value="P:protein import into nucleus"/>
    <property type="evidence" value="ECO:0007669"/>
    <property type="project" value="TreeGrafter"/>
</dbReference>
<dbReference type="GO" id="GO:0031080">
    <property type="term" value="C:nuclear pore outer ring"/>
    <property type="evidence" value="ECO:0007669"/>
    <property type="project" value="TreeGrafter"/>
</dbReference>
<dbReference type="PANTHER" id="PTHR13373:SF21">
    <property type="entry name" value="NUCLEAR PORE COMPLEX PROTEIN NUP85"/>
    <property type="match status" value="1"/>
</dbReference>
<comment type="subunit">
    <text evidence="9">Component of the nuclear pore complex (NPC).</text>
</comment>
<protein>
    <recommendedName>
        <fullName evidence="9">Nuclear pore complex protein Nup85</fullName>
    </recommendedName>
</protein>
<evidence type="ECO:0000256" key="4">
    <source>
        <dbReference type="ARBA" id="ARBA00022816"/>
    </source>
</evidence>
<keyword evidence="3 9" id="KW-0813">Transport</keyword>
<keyword evidence="8 9" id="KW-0539">Nucleus</keyword>
<keyword evidence="4 9" id="KW-0509">mRNA transport</keyword>
<evidence type="ECO:0000313" key="11">
    <source>
        <dbReference type="EMBL" id="KJX93232.1"/>
    </source>
</evidence>
<keyword evidence="12" id="KW-1185">Reference proteome</keyword>
<comment type="subcellular location">
    <subcellularLocation>
        <location evidence="1 9">Nucleus</location>
        <location evidence="1 9">Nuclear pore complex</location>
    </subcellularLocation>
</comment>
<evidence type="ECO:0000256" key="9">
    <source>
        <dbReference type="RuleBase" id="RU365073"/>
    </source>
</evidence>
<reference evidence="11 12" key="1">
    <citation type="submission" date="2015-03" db="EMBL/GenBank/DDBJ databases">
        <title>RNA-seq based gene annotation and comparative genomics of four Zymoseptoria species reveal species-specific pathogenicity related genes and transposable element activity.</title>
        <authorList>
            <person name="Grandaubert J."/>
            <person name="Bhattacharyya A."/>
            <person name="Stukenbrock E.H."/>
        </authorList>
    </citation>
    <scope>NUCLEOTIDE SEQUENCE [LARGE SCALE GENOMIC DNA]</scope>
    <source>
        <strain evidence="11 12">Zb18110</strain>
    </source>
</reference>
<dbReference type="PANTHER" id="PTHR13373">
    <property type="entry name" value="FROUNT PROTEIN-RELATED"/>
    <property type="match status" value="1"/>
</dbReference>
<feature type="compositionally biased region" description="Acidic residues" evidence="10">
    <location>
        <begin position="73"/>
        <end position="88"/>
    </location>
</feature>
<dbReference type="GO" id="GO:0045893">
    <property type="term" value="P:positive regulation of DNA-templated transcription"/>
    <property type="evidence" value="ECO:0007669"/>
    <property type="project" value="TreeGrafter"/>
</dbReference>
<dbReference type="Pfam" id="PF07575">
    <property type="entry name" value="Nucleopor_Nup85"/>
    <property type="match status" value="2"/>
</dbReference>
<comment type="function">
    <text evidence="9">Functions as a component of the nuclear pore complex (NPC).</text>
</comment>
<accession>A0A0F4G886</accession>
<dbReference type="InterPro" id="IPR011502">
    <property type="entry name" value="Nucleoporin_Nup85"/>
</dbReference>
<proteinExistence type="inferred from homology"/>
<evidence type="ECO:0000313" key="12">
    <source>
        <dbReference type="Proteomes" id="UP000033647"/>
    </source>
</evidence>
<feature type="region of interest" description="Disordered" evidence="10">
    <location>
        <begin position="1"/>
        <end position="127"/>
    </location>
</feature>
<keyword evidence="5 9" id="KW-0653">Protein transport</keyword>
<evidence type="ECO:0000256" key="5">
    <source>
        <dbReference type="ARBA" id="ARBA00022927"/>
    </source>
</evidence>
<evidence type="ECO:0000256" key="10">
    <source>
        <dbReference type="SAM" id="MobiDB-lite"/>
    </source>
</evidence>
<dbReference type="GO" id="GO:0031965">
    <property type="term" value="C:nuclear membrane"/>
    <property type="evidence" value="ECO:0007669"/>
    <property type="project" value="UniProtKB-UniRule"/>
</dbReference>
<organism evidence="11 12">
    <name type="scientific">Zymoseptoria brevis</name>
    <dbReference type="NCBI Taxonomy" id="1047168"/>
    <lineage>
        <taxon>Eukaryota</taxon>
        <taxon>Fungi</taxon>
        <taxon>Dikarya</taxon>
        <taxon>Ascomycota</taxon>
        <taxon>Pezizomycotina</taxon>
        <taxon>Dothideomycetes</taxon>
        <taxon>Dothideomycetidae</taxon>
        <taxon>Mycosphaerellales</taxon>
        <taxon>Mycosphaerellaceae</taxon>
        <taxon>Zymoseptoria</taxon>
    </lineage>
</organism>
<evidence type="ECO:0000256" key="8">
    <source>
        <dbReference type="ARBA" id="ARBA00023242"/>
    </source>
</evidence>
<sequence length="985" mass="107853">MAPRPPSTPNARSMRSKNAPSTTPAGLPPTWLTDKSNTPAGPPPPSILGSSFNPSDHTFGRKATFQPNSFSMPEDESDEDDDDAEYEQEYGHEEDNMDEDDRTFRSSLPTTSPRGLKRSRDGRIRGPSSFASIARSMTSNHQASELSDKDNIISQSEALLSELDARVRRQPNQADSILTETSAQLTKLWSRDADTATKQGEMGPQSDDAFTNANYLASLLLQMHHPHTANARVIARGQRPSAMAARPQHGTTIPKGLLDWLNTYHQPFPDDYNDVHLHQPAPSAHETFWDVVYASTLRGKLSRAIQLLKDARWEHAATALDDGAPEPGYEGHQLSNTEAVIATCIRTIESCPGYAHNDWDVKGMEWTIFRQRTSSAMQNLDAVAGSNRMDESQAGDNVFQRSQRGSALSLSSASLRAESKVPWSIHQNLKLLYGILLGTTDEVLMTAQDWLEASIYLTIWWDGTDEGPPEASLNRSSMRRSTAQKTREVDVAPLAAYRKRLEDAFALVTENPDDTVFTVNTMDPVQVGLACIMDDSVGNVVRILRRFSMPIAISVMEIAALGNWLPLLHPRSSSDLLGQGFSKEDLLVLSHAPVETNPDGLDRDEYLGEYADALAKKTRIGESEGWELAVAVLNRLDQAEDAKQRIASLFDRIELTDDARVDKLLNVCDELGQTEQLCDIAERYADSLAESTNSYGLALIYYARAHASAKLKDTLGLLTSLCLLHSASMPAQNNIDPKLEDLIGKDRTALRELAQTDMEAAALLSSHLSGYATLRKFYDLRDQDLAPVPPKQSLKSLTRRREAAAALYVVVKSAADCIPGGLFDPEVETVIPAEGLLALLAETLPLLGGGQRIFSESHIFGLLGVLEDFVASPGRIRENADSLLAASLAAWRDAASTVSGRTRKKKNDLSKSVSSSWDVLSANSVMLQSQGLNGADATLQRAWDWRQGLNGIGNDANIDGETIVGLVREALVREVASGWSGSLNW</sequence>
<evidence type="ECO:0000256" key="1">
    <source>
        <dbReference type="ARBA" id="ARBA00004567"/>
    </source>
</evidence>
<dbReference type="AlphaFoldDB" id="A0A0F4G886"/>
<evidence type="ECO:0000256" key="3">
    <source>
        <dbReference type="ARBA" id="ARBA00022448"/>
    </source>
</evidence>
<comment type="caution">
    <text evidence="11">The sequence shown here is derived from an EMBL/GenBank/DDBJ whole genome shotgun (WGS) entry which is preliminary data.</text>
</comment>
<keyword evidence="6 9" id="KW-0811">Translocation</keyword>
<name>A0A0F4G886_9PEZI</name>
<gene>
    <name evidence="11" type="ORF">TI39_contig4360g00001</name>
</gene>
<dbReference type="GO" id="GO:0017056">
    <property type="term" value="F:structural constituent of nuclear pore"/>
    <property type="evidence" value="ECO:0007669"/>
    <property type="project" value="TreeGrafter"/>
</dbReference>
<dbReference type="STRING" id="1047168.A0A0F4G886"/>
<dbReference type="GO" id="GO:0006406">
    <property type="term" value="P:mRNA export from nucleus"/>
    <property type="evidence" value="ECO:0007669"/>
    <property type="project" value="TreeGrafter"/>
</dbReference>
<evidence type="ECO:0000256" key="6">
    <source>
        <dbReference type="ARBA" id="ARBA00023010"/>
    </source>
</evidence>
<dbReference type="EMBL" id="LAFY01004319">
    <property type="protein sequence ID" value="KJX93232.1"/>
    <property type="molecule type" value="Genomic_DNA"/>
</dbReference>
<evidence type="ECO:0000256" key="7">
    <source>
        <dbReference type="ARBA" id="ARBA00023132"/>
    </source>
</evidence>
<comment type="similarity">
    <text evidence="2 9">Belongs to the nucleoporin Nup85 family.</text>
</comment>
<keyword evidence="7 9" id="KW-0906">Nuclear pore complex</keyword>
<keyword evidence="9" id="KW-0472">Membrane</keyword>
<feature type="compositionally biased region" description="Polar residues" evidence="10">
    <location>
        <begin position="9"/>
        <end position="24"/>
    </location>
</feature>
<dbReference type="OrthoDB" id="5422384at2759"/>
<evidence type="ECO:0000256" key="2">
    <source>
        <dbReference type="ARBA" id="ARBA00005573"/>
    </source>
</evidence>